<dbReference type="SUPFAM" id="SSF52540">
    <property type="entry name" value="P-loop containing nucleoside triphosphate hydrolases"/>
    <property type="match status" value="1"/>
</dbReference>
<evidence type="ECO:0000256" key="12">
    <source>
        <dbReference type="ARBA" id="ARBA00023049"/>
    </source>
</evidence>
<evidence type="ECO:0000256" key="1">
    <source>
        <dbReference type="ARBA" id="ARBA00001947"/>
    </source>
</evidence>
<dbReference type="Gene3D" id="3.40.50.300">
    <property type="entry name" value="P-loop containing nucleotide triphosphate hydrolases"/>
    <property type="match status" value="1"/>
</dbReference>
<keyword evidence="11 14" id="KW-1133">Transmembrane helix</keyword>
<keyword evidence="4" id="KW-0645">Protease</keyword>
<feature type="transmembrane region" description="Helical" evidence="14">
    <location>
        <begin position="125"/>
        <end position="143"/>
    </location>
</feature>
<accession>A0A381MZN4</accession>
<dbReference type="SMART" id="SM00382">
    <property type="entry name" value="AAA"/>
    <property type="match status" value="1"/>
</dbReference>
<dbReference type="InterPro" id="IPR011546">
    <property type="entry name" value="Pept_M41_FtsH_extracell"/>
</dbReference>
<keyword evidence="8" id="KW-0378">Hydrolase</keyword>
<feature type="transmembrane region" description="Helical" evidence="14">
    <location>
        <begin position="21"/>
        <end position="39"/>
    </location>
</feature>
<dbReference type="PANTHER" id="PTHR23076:SF97">
    <property type="entry name" value="ATP-DEPENDENT ZINC METALLOPROTEASE YME1L1"/>
    <property type="match status" value="1"/>
</dbReference>
<dbReference type="GO" id="GO:0016887">
    <property type="term" value="F:ATP hydrolysis activity"/>
    <property type="evidence" value="ECO:0007669"/>
    <property type="project" value="InterPro"/>
</dbReference>
<dbReference type="InterPro" id="IPR003959">
    <property type="entry name" value="ATPase_AAA_core"/>
</dbReference>
<evidence type="ECO:0000256" key="11">
    <source>
        <dbReference type="ARBA" id="ARBA00022989"/>
    </source>
</evidence>
<dbReference type="PANTHER" id="PTHR23076">
    <property type="entry name" value="METALLOPROTEASE M41 FTSH"/>
    <property type="match status" value="1"/>
</dbReference>
<comment type="similarity">
    <text evidence="3">In the C-terminal section; belongs to the peptidase M41 family.</text>
</comment>
<reference evidence="16" key="1">
    <citation type="submission" date="2018-05" db="EMBL/GenBank/DDBJ databases">
        <authorList>
            <person name="Lanie J.A."/>
            <person name="Ng W.-L."/>
            <person name="Kazmierczak K.M."/>
            <person name="Andrzejewski T.M."/>
            <person name="Davidsen T.M."/>
            <person name="Wayne K.J."/>
            <person name="Tettelin H."/>
            <person name="Glass J.I."/>
            <person name="Rusch D."/>
            <person name="Podicherti R."/>
            <person name="Tsui H.-C.T."/>
            <person name="Winkler M.E."/>
        </authorList>
    </citation>
    <scope>NUCLEOTIDE SEQUENCE</scope>
</reference>
<evidence type="ECO:0000256" key="13">
    <source>
        <dbReference type="ARBA" id="ARBA00023136"/>
    </source>
</evidence>
<evidence type="ECO:0000256" key="4">
    <source>
        <dbReference type="ARBA" id="ARBA00022670"/>
    </source>
</evidence>
<dbReference type="InterPro" id="IPR027417">
    <property type="entry name" value="P-loop_NTPase"/>
</dbReference>
<evidence type="ECO:0000256" key="10">
    <source>
        <dbReference type="ARBA" id="ARBA00022840"/>
    </source>
</evidence>
<feature type="non-terminal residue" evidence="16">
    <location>
        <position position="394"/>
    </location>
</feature>
<evidence type="ECO:0000256" key="2">
    <source>
        <dbReference type="ARBA" id="ARBA00004370"/>
    </source>
</evidence>
<evidence type="ECO:0000256" key="6">
    <source>
        <dbReference type="ARBA" id="ARBA00022723"/>
    </source>
</evidence>
<dbReference type="InterPro" id="IPR003960">
    <property type="entry name" value="ATPase_AAA_CS"/>
</dbReference>
<evidence type="ECO:0000256" key="3">
    <source>
        <dbReference type="ARBA" id="ARBA00010044"/>
    </source>
</evidence>
<dbReference type="GO" id="GO:0005886">
    <property type="term" value="C:plasma membrane"/>
    <property type="evidence" value="ECO:0007669"/>
    <property type="project" value="TreeGrafter"/>
</dbReference>
<dbReference type="Gene3D" id="1.10.8.60">
    <property type="match status" value="1"/>
</dbReference>
<keyword evidence="9" id="KW-0862">Zinc</keyword>
<keyword evidence="7" id="KW-0547">Nucleotide-binding</keyword>
<sequence>MPEPEPIRPNDNKPLGRFSKNTALIAGMLLLFVMATSLIRNNDPASAVTYTEFRAELSRGNVHKVTVSNREIDGEFRAPFSKADQEITRFQLILPGEMTDGLIEDLEAEDVIIDAKTSQPSWGQLLLSALPWLLFIAFWIWIFRTMQGGGNRAFQFGRSKAKLISPDTPKVTFADVAGADEAKQELEEIIEFLKDPSKFSRLGGRLPTGVLLVGPPGTGKTLLARAVAGEAGRPFFQMSGSDFVEMFVGVGASRVRDLFEQGKEHAPCIIFVDEIDAVGRHRGAGLGGGHDEREQTLNALLVEMDGFETNEGVILLAATNRPDVLDPALLRPGRFDRQIVVDAPDVKGREGILRIHAKKLPLSDDVELALIARGTPGMSGADLENICNEAALHA</sequence>
<protein>
    <recommendedName>
        <fullName evidence="15">AAA+ ATPase domain-containing protein</fullName>
    </recommendedName>
</protein>
<feature type="domain" description="AAA+ ATPase" evidence="15">
    <location>
        <begin position="206"/>
        <end position="345"/>
    </location>
</feature>
<evidence type="ECO:0000259" key="15">
    <source>
        <dbReference type="SMART" id="SM00382"/>
    </source>
</evidence>
<comment type="subcellular location">
    <subcellularLocation>
        <location evidence="2">Membrane</location>
    </subcellularLocation>
</comment>
<gene>
    <name evidence="16" type="ORF">METZ01_LOCUS650</name>
</gene>
<dbReference type="Gene3D" id="3.30.720.210">
    <property type="match status" value="1"/>
</dbReference>
<dbReference type="AlphaFoldDB" id="A0A381MZN4"/>
<dbReference type="GO" id="GO:0005524">
    <property type="term" value="F:ATP binding"/>
    <property type="evidence" value="ECO:0007669"/>
    <property type="project" value="UniProtKB-KW"/>
</dbReference>
<evidence type="ECO:0000256" key="14">
    <source>
        <dbReference type="SAM" id="Phobius"/>
    </source>
</evidence>
<dbReference type="EMBL" id="UINC01000035">
    <property type="protein sequence ID" value="SUZ47796.1"/>
    <property type="molecule type" value="Genomic_DNA"/>
</dbReference>
<evidence type="ECO:0000256" key="7">
    <source>
        <dbReference type="ARBA" id="ARBA00022741"/>
    </source>
</evidence>
<evidence type="ECO:0000313" key="16">
    <source>
        <dbReference type="EMBL" id="SUZ47796.1"/>
    </source>
</evidence>
<evidence type="ECO:0000256" key="5">
    <source>
        <dbReference type="ARBA" id="ARBA00022692"/>
    </source>
</evidence>
<dbReference type="GO" id="GO:0006508">
    <property type="term" value="P:proteolysis"/>
    <property type="evidence" value="ECO:0007669"/>
    <property type="project" value="UniProtKB-KW"/>
</dbReference>
<dbReference type="GO" id="GO:0030163">
    <property type="term" value="P:protein catabolic process"/>
    <property type="evidence" value="ECO:0007669"/>
    <property type="project" value="TreeGrafter"/>
</dbReference>
<keyword evidence="10" id="KW-0067">ATP-binding</keyword>
<dbReference type="Pfam" id="PF17862">
    <property type="entry name" value="AAA_lid_3"/>
    <property type="match status" value="1"/>
</dbReference>
<dbReference type="FunFam" id="1.10.8.60:FF:000001">
    <property type="entry name" value="ATP-dependent zinc metalloprotease FtsH"/>
    <property type="match status" value="1"/>
</dbReference>
<keyword evidence="12" id="KW-0482">Metalloprotease</keyword>
<dbReference type="FunFam" id="3.40.50.300:FF:000001">
    <property type="entry name" value="ATP-dependent zinc metalloprotease FtsH"/>
    <property type="match status" value="1"/>
</dbReference>
<dbReference type="Pfam" id="PF00004">
    <property type="entry name" value="AAA"/>
    <property type="match status" value="1"/>
</dbReference>
<dbReference type="Pfam" id="PF06480">
    <property type="entry name" value="FtsH_ext"/>
    <property type="match status" value="1"/>
</dbReference>
<organism evidence="16">
    <name type="scientific">marine metagenome</name>
    <dbReference type="NCBI Taxonomy" id="408172"/>
    <lineage>
        <taxon>unclassified sequences</taxon>
        <taxon>metagenomes</taxon>
        <taxon>ecological metagenomes</taxon>
    </lineage>
</organism>
<evidence type="ECO:0000256" key="9">
    <source>
        <dbReference type="ARBA" id="ARBA00022833"/>
    </source>
</evidence>
<evidence type="ECO:0000256" key="8">
    <source>
        <dbReference type="ARBA" id="ARBA00022801"/>
    </source>
</evidence>
<keyword evidence="6" id="KW-0479">Metal-binding</keyword>
<proteinExistence type="inferred from homology"/>
<comment type="cofactor">
    <cofactor evidence="1">
        <name>Zn(2+)</name>
        <dbReference type="ChEBI" id="CHEBI:29105"/>
    </cofactor>
</comment>
<keyword evidence="13 14" id="KW-0472">Membrane</keyword>
<dbReference type="GO" id="GO:0004176">
    <property type="term" value="F:ATP-dependent peptidase activity"/>
    <property type="evidence" value="ECO:0007669"/>
    <property type="project" value="InterPro"/>
</dbReference>
<name>A0A381MZN4_9ZZZZ</name>
<dbReference type="GO" id="GO:0004222">
    <property type="term" value="F:metalloendopeptidase activity"/>
    <property type="evidence" value="ECO:0007669"/>
    <property type="project" value="InterPro"/>
</dbReference>
<keyword evidence="5 14" id="KW-0812">Transmembrane</keyword>
<dbReference type="InterPro" id="IPR041569">
    <property type="entry name" value="AAA_lid_3"/>
</dbReference>
<dbReference type="InterPro" id="IPR003593">
    <property type="entry name" value="AAA+_ATPase"/>
</dbReference>
<dbReference type="PROSITE" id="PS00674">
    <property type="entry name" value="AAA"/>
    <property type="match status" value="1"/>
</dbReference>
<dbReference type="GO" id="GO:0008270">
    <property type="term" value="F:zinc ion binding"/>
    <property type="evidence" value="ECO:0007669"/>
    <property type="project" value="InterPro"/>
</dbReference>
<dbReference type="CDD" id="cd19501">
    <property type="entry name" value="RecA-like_FtsH"/>
    <property type="match status" value="1"/>
</dbReference>